<dbReference type="Proteomes" id="UP000829276">
    <property type="component" value="Segment"/>
</dbReference>
<accession>A0AC61TS66</accession>
<evidence type="ECO:0000313" key="1">
    <source>
        <dbReference type="EMBL" id="UNH58422.1"/>
    </source>
</evidence>
<protein>
    <submittedName>
        <fullName evidence="1">Transcriptional regulator</fullName>
    </submittedName>
</protein>
<keyword evidence="2" id="KW-1185">Reference proteome</keyword>
<proteinExistence type="predicted"/>
<sequence length="94" mass="10797">METLIPRETRKESYDRVKESLAERQQIVFEALSNFENGATAKELANYLYAQNLVPSPERNSVHPRLNELVSKGLIKVIGKKTCQFTNRKVAVYK</sequence>
<dbReference type="EMBL" id="OM634653">
    <property type="protein sequence ID" value="UNH58422.1"/>
    <property type="molecule type" value="Genomic_DNA"/>
</dbReference>
<name>A0AC61TS66_9CAUD</name>
<reference evidence="1" key="1">
    <citation type="submission" date="2022-02" db="EMBL/GenBank/DDBJ databases">
        <authorList>
            <person name="Nazir A."/>
            <person name="Chen Y."/>
            <person name="Liu Y."/>
        </authorList>
    </citation>
    <scope>NUCLEOTIDE SEQUENCE</scope>
</reference>
<evidence type="ECO:0000313" key="2">
    <source>
        <dbReference type="Proteomes" id="UP000829276"/>
    </source>
</evidence>
<organism evidence="1 2">
    <name type="scientific">Bacillus phage vB_BsuS_PJN02</name>
    <dbReference type="NCBI Taxonomy" id="2920374"/>
    <lineage>
        <taxon>Viruses</taxon>
        <taxon>Duplodnaviria</taxon>
        <taxon>Heunggongvirae</taxon>
        <taxon>Uroviricota</taxon>
        <taxon>Caudoviricetes</taxon>
        <taxon>Heleneionescovirinae</taxon>
        <taxon>Zhangjivirus</taxon>
        <taxon>Zhangjivirus PJN02</taxon>
    </lineage>
</organism>